<proteinExistence type="predicted"/>
<protein>
    <submittedName>
        <fullName evidence="1">Uncharacterized protein</fullName>
    </submittedName>
</protein>
<dbReference type="HOGENOM" id="CLU_3405008_0_0_6"/>
<sequence length="30" mass="3801">MSRIFQQPNKKQQAHKFNFITKRLKLHIRY</sequence>
<dbReference type="Proteomes" id="UP000006201">
    <property type="component" value="Unassembled WGS sequence"/>
</dbReference>
<organism evidence="1 2">
    <name type="scientific">Pseudoalteromonas tunicata D2</name>
    <dbReference type="NCBI Taxonomy" id="87626"/>
    <lineage>
        <taxon>Bacteria</taxon>
        <taxon>Pseudomonadati</taxon>
        <taxon>Pseudomonadota</taxon>
        <taxon>Gammaproteobacteria</taxon>
        <taxon>Alteromonadales</taxon>
        <taxon>Pseudoalteromonadaceae</taxon>
        <taxon>Pseudoalteromonas</taxon>
    </lineage>
</organism>
<reference evidence="1 2" key="1">
    <citation type="submission" date="2006-02" db="EMBL/GenBank/DDBJ databases">
        <authorList>
            <person name="Moran M.A."/>
            <person name="Kjelleberg S."/>
            <person name="Egan S."/>
            <person name="Saunders N."/>
            <person name="Thomas T."/>
            <person name="Ferriera S."/>
            <person name="Johnson J."/>
            <person name="Kravitz S."/>
            <person name="Halpern A."/>
            <person name="Remington K."/>
            <person name="Beeson K."/>
            <person name="Tran B."/>
            <person name="Rogers Y.-H."/>
            <person name="Friedman R."/>
            <person name="Venter J.C."/>
        </authorList>
    </citation>
    <scope>NUCLEOTIDE SEQUENCE [LARGE SCALE GENOMIC DNA]</scope>
    <source>
        <strain evidence="1 2">D2</strain>
    </source>
</reference>
<dbReference type="EMBL" id="AAOH01000014">
    <property type="protein sequence ID" value="EAR26477.1"/>
    <property type="molecule type" value="Genomic_DNA"/>
</dbReference>
<accession>A4CFQ0</accession>
<gene>
    <name evidence="1" type="ORF">PTD2_04801</name>
</gene>
<keyword evidence="2" id="KW-1185">Reference proteome</keyword>
<evidence type="ECO:0000313" key="1">
    <source>
        <dbReference type="EMBL" id="EAR26477.1"/>
    </source>
</evidence>
<name>A4CFQ0_9GAMM</name>
<comment type="caution">
    <text evidence="1">The sequence shown here is derived from an EMBL/GenBank/DDBJ whole genome shotgun (WGS) entry which is preliminary data.</text>
</comment>
<dbReference type="AlphaFoldDB" id="A4CFQ0"/>
<evidence type="ECO:0000313" key="2">
    <source>
        <dbReference type="Proteomes" id="UP000006201"/>
    </source>
</evidence>